<accession>F5L6R1</accession>
<evidence type="ECO:0000256" key="1">
    <source>
        <dbReference type="SAM" id="Phobius"/>
    </source>
</evidence>
<reference evidence="3" key="3">
    <citation type="submission" date="2021-08" db="EMBL/GenBank/DDBJ databases">
        <authorList>
            <person name="de Jong S."/>
            <person name="van den Broek M."/>
            <person name="Merkel A."/>
            <person name="de la Torre Cortes P."/>
            <person name="Kalamorz F."/>
            <person name="Cook G."/>
            <person name="van Loosdrecht M."/>
            <person name="McMillan D."/>
        </authorList>
    </citation>
    <scope>NUCLEOTIDE SEQUENCE</scope>
    <source>
        <strain evidence="3">TA2.A1</strain>
    </source>
</reference>
<dbReference type="AlphaFoldDB" id="F5L6R1"/>
<feature type="transmembrane region" description="Helical" evidence="1">
    <location>
        <begin position="93"/>
        <end position="110"/>
    </location>
</feature>
<dbReference type="EMBL" id="CP082237">
    <property type="protein sequence ID" value="QZT33604.1"/>
    <property type="molecule type" value="Genomic_DNA"/>
</dbReference>
<keyword evidence="1" id="KW-0472">Membrane</keyword>
<keyword evidence="1" id="KW-1133">Transmembrane helix</keyword>
<dbReference type="RefSeq" id="WP_007504491.1">
    <property type="nucleotide sequence ID" value="NZ_AFCE01000131.1"/>
</dbReference>
<feature type="transmembrane region" description="Helical" evidence="1">
    <location>
        <begin position="66"/>
        <end position="87"/>
    </location>
</feature>
<name>F5L6R1_CALTT</name>
<protein>
    <submittedName>
        <fullName evidence="2">Uncharacterized protein</fullName>
    </submittedName>
</protein>
<reference evidence="3 5" key="2">
    <citation type="journal article" date="2020" name="Extremophiles">
        <title>Genomic analysis of Caldalkalibacillus thermarum TA2.A1 reveals aerobic alkaliphilic metabolism and evolutionary hallmarks linking alkaliphilic bacteria and plant life.</title>
        <authorList>
            <person name="de Jong S.I."/>
            <person name="van den Broek M.A."/>
            <person name="Merkel A.Y."/>
            <person name="de la Torre Cortes P."/>
            <person name="Kalamorz F."/>
            <person name="Cook G.M."/>
            <person name="van Loosdrecht M.C.M."/>
            <person name="McMillan D.G.G."/>
        </authorList>
    </citation>
    <scope>NUCLEOTIDE SEQUENCE [LARGE SCALE GENOMIC DNA]</scope>
    <source>
        <strain evidence="3 5">TA2.A1</strain>
    </source>
</reference>
<sequence length="157" mass="17458">MSVGGVAYFIYAYSLGSAVLLISLAVNAAVVSMQLTDGRDKYLELKEKVRHLGVEEIAVQRKFSRLAIDVLLTLLVTAGMVVAMIYLPEEQSVLPVINLFLLLSIYANLLERMITFLTTKVYFVQQRLVIEALQLYKKSQPNPLALCLGISNYSQLG</sequence>
<gene>
    <name evidence="2" type="ORF">CathTA2_1511</name>
    <name evidence="3" type="ORF">HUR95_15425</name>
</gene>
<dbReference type="Proteomes" id="UP000825179">
    <property type="component" value="Chromosome"/>
</dbReference>
<proteinExistence type="predicted"/>
<feature type="transmembrane region" description="Helical" evidence="1">
    <location>
        <begin position="6"/>
        <end position="31"/>
    </location>
</feature>
<keyword evidence="5" id="KW-1185">Reference proteome</keyword>
<evidence type="ECO:0000313" key="4">
    <source>
        <dbReference type="Proteomes" id="UP000010716"/>
    </source>
</evidence>
<evidence type="ECO:0000313" key="5">
    <source>
        <dbReference type="Proteomes" id="UP000825179"/>
    </source>
</evidence>
<dbReference type="Proteomes" id="UP000010716">
    <property type="component" value="Unassembled WGS sequence"/>
</dbReference>
<dbReference type="EMBL" id="AFCE01000131">
    <property type="protein sequence ID" value="EGL82954.1"/>
    <property type="molecule type" value="Genomic_DNA"/>
</dbReference>
<evidence type="ECO:0000313" key="2">
    <source>
        <dbReference type="EMBL" id="EGL82954.1"/>
    </source>
</evidence>
<keyword evidence="1" id="KW-0812">Transmembrane</keyword>
<evidence type="ECO:0000313" key="3">
    <source>
        <dbReference type="EMBL" id="QZT33604.1"/>
    </source>
</evidence>
<organism evidence="2 4">
    <name type="scientific">Caldalkalibacillus thermarum (strain TA2.A1)</name>
    <dbReference type="NCBI Taxonomy" id="986075"/>
    <lineage>
        <taxon>Bacteria</taxon>
        <taxon>Bacillati</taxon>
        <taxon>Bacillota</taxon>
        <taxon>Bacilli</taxon>
        <taxon>Bacillales</taxon>
        <taxon>Bacillaceae</taxon>
        <taxon>Caldalkalibacillus</taxon>
    </lineage>
</organism>
<dbReference type="KEGG" id="cthu:HUR95_15425"/>
<reference evidence="2 4" key="1">
    <citation type="journal article" date="2011" name="J. Bacteriol.">
        <title>Draft genome sequence of the thermoalkaliphilic Caldalkalibacillus thermarum strain TA2.A1.</title>
        <authorList>
            <person name="Kalamorz F."/>
            <person name="Keis S."/>
            <person name="McMillan D.G."/>
            <person name="Olsson K."/>
            <person name="Stanton J.A."/>
            <person name="Stockwell P."/>
            <person name="Black M.A."/>
            <person name="Klingeman D.M."/>
            <person name="Land M.L."/>
            <person name="Han C.S."/>
            <person name="Martin S.L."/>
            <person name="Becher S.A."/>
            <person name="Peddie C.J."/>
            <person name="Morgan H.W."/>
            <person name="Matthies D."/>
            <person name="Preiss L."/>
            <person name="Meier T."/>
            <person name="Brown S.D."/>
            <person name="Cook G.M."/>
        </authorList>
    </citation>
    <scope>NUCLEOTIDE SEQUENCE [LARGE SCALE GENOMIC DNA]</scope>
    <source>
        <strain evidence="2 4">TA2.A1</strain>
    </source>
</reference>